<dbReference type="SUPFAM" id="SSF56300">
    <property type="entry name" value="Metallo-dependent phosphatases"/>
    <property type="match status" value="1"/>
</dbReference>
<organism evidence="2 3">
    <name type="scientific">Glutamicibacter arilaitensis</name>
    <dbReference type="NCBI Taxonomy" id="256701"/>
    <lineage>
        <taxon>Bacteria</taxon>
        <taxon>Bacillati</taxon>
        <taxon>Actinomycetota</taxon>
        <taxon>Actinomycetes</taxon>
        <taxon>Micrococcales</taxon>
        <taxon>Micrococcaceae</taxon>
        <taxon>Glutamicibacter</taxon>
    </lineage>
</organism>
<dbReference type="Pfam" id="PF00149">
    <property type="entry name" value="Metallophos"/>
    <property type="match status" value="1"/>
</dbReference>
<dbReference type="Proteomes" id="UP000235739">
    <property type="component" value="Unassembled WGS sequence"/>
</dbReference>
<evidence type="ECO:0000313" key="2">
    <source>
        <dbReference type="EMBL" id="PMQ20397.1"/>
    </source>
</evidence>
<gene>
    <name evidence="2" type="ORF">CIK84_01905</name>
</gene>
<evidence type="ECO:0000313" key="3">
    <source>
        <dbReference type="Proteomes" id="UP000235739"/>
    </source>
</evidence>
<name>A0A2N7S2R4_9MICC</name>
<reference evidence="2 3" key="1">
    <citation type="journal article" date="2017" name="Elife">
        <title>Extensive horizontal gene transfer in cheese-associated bacteria.</title>
        <authorList>
            <person name="Bonham K.S."/>
            <person name="Wolfe B.E."/>
            <person name="Dutton R.J."/>
        </authorList>
    </citation>
    <scope>NUCLEOTIDE SEQUENCE [LARGE SCALE GENOMIC DNA]</scope>
    <source>
        <strain evidence="2 3">JB182</strain>
    </source>
</reference>
<dbReference type="InterPro" id="IPR004843">
    <property type="entry name" value="Calcineurin-like_PHP"/>
</dbReference>
<feature type="domain" description="Calcineurin-like phosphoesterase" evidence="1">
    <location>
        <begin position="68"/>
        <end position="324"/>
    </location>
</feature>
<dbReference type="EMBL" id="PNQX01000001">
    <property type="protein sequence ID" value="PMQ20397.1"/>
    <property type="molecule type" value="Genomic_DNA"/>
</dbReference>
<dbReference type="CDD" id="cd07383">
    <property type="entry name" value="MPP_Dcr2"/>
    <property type="match status" value="1"/>
</dbReference>
<evidence type="ECO:0000259" key="1">
    <source>
        <dbReference type="Pfam" id="PF00149"/>
    </source>
</evidence>
<comment type="caution">
    <text evidence="2">The sequence shown here is derived from an EMBL/GenBank/DDBJ whole genome shotgun (WGS) entry which is preliminary data.</text>
</comment>
<dbReference type="Gene3D" id="3.60.21.10">
    <property type="match status" value="1"/>
</dbReference>
<dbReference type="GO" id="GO:0016788">
    <property type="term" value="F:hydrolase activity, acting on ester bonds"/>
    <property type="evidence" value="ECO:0007669"/>
    <property type="project" value="TreeGrafter"/>
</dbReference>
<accession>A0A2N7S2R4</accession>
<dbReference type="PANTHER" id="PTHR32440">
    <property type="entry name" value="PHOSPHATASE DCR2-RELATED-RELATED"/>
    <property type="match status" value="1"/>
</dbReference>
<dbReference type="PANTHER" id="PTHR32440:SF0">
    <property type="entry name" value="PHOSPHATASE DCR2-RELATED"/>
    <property type="match status" value="1"/>
</dbReference>
<protein>
    <submittedName>
        <fullName evidence="2">Phosphoesterase</fullName>
    </submittedName>
</protein>
<dbReference type="AlphaFoldDB" id="A0A2N7S2R4"/>
<proteinExistence type="predicted"/>
<dbReference type="GO" id="GO:0005737">
    <property type="term" value="C:cytoplasm"/>
    <property type="evidence" value="ECO:0007669"/>
    <property type="project" value="TreeGrafter"/>
</dbReference>
<dbReference type="InterPro" id="IPR029052">
    <property type="entry name" value="Metallo-depent_PP-like"/>
</dbReference>
<sequence>MAGYLIKVKGVCVSNSSSVPRRGVLISGTAAAITGLFAANGAAASAAPAKKPGTAPRPKLKFAADGKFKIVQFNDTQDGPRTDRRTLELMEKVLDTEKPGFALINGDVINGDSKTAAEVKQAINNVVQPMESRRIPWALTFGNHDEDSMPNGTNMSDAKILDFIRSYEFNANSKNDKIQGESNSQLLIASSKSSKPAFGIWLLDSNRYAPKTVGGQDFEGLMSYDWIRPEQIAWYREASKATENRYGKVQSLMFFHIPLWEHHHMWYGSQFTSNDADHEKAVKKHSIERAKNEAIYTGAFNSGMFTALQERGDVRGVYCGHDHINTFKGDYYGIELGYGPGTGFGTYGLGGTENHELRGARVFELDENKDGVYTGTRTVFAKDLGIDMSTKAQPVDEPLPMP</sequence>